<dbReference type="SUPFAM" id="SSF52540">
    <property type="entry name" value="P-loop containing nucleoside triphosphate hydrolases"/>
    <property type="match status" value="2"/>
</dbReference>
<keyword evidence="3" id="KW-0611">Plant defense</keyword>
<evidence type="ECO:0000313" key="6">
    <source>
        <dbReference type="EMBL" id="PNY11295.1"/>
    </source>
</evidence>
<dbReference type="PANTHER" id="PTHR11017:SF219">
    <property type="entry name" value="ARCHAEAL ATPASE"/>
    <property type="match status" value="1"/>
</dbReference>
<gene>
    <name evidence="6" type="ORF">L195_g007899</name>
</gene>
<evidence type="ECO:0000313" key="7">
    <source>
        <dbReference type="Proteomes" id="UP000236291"/>
    </source>
</evidence>
<dbReference type="PANTHER" id="PTHR11017">
    <property type="entry name" value="LEUCINE-RICH REPEAT-CONTAINING PROTEIN"/>
    <property type="match status" value="1"/>
</dbReference>
<evidence type="ECO:0000256" key="2">
    <source>
        <dbReference type="ARBA" id="ARBA00022737"/>
    </source>
</evidence>
<dbReference type="ExpressionAtlas" id="A0A2K3P7N1">
    <property type="expression patterns" value="baseline"/>
</dbReference>
<dbReference type="SUPFAM" id="SSF52200">
    <property type="entry name" value="Toll/Interleukin receptor TIR domain"/>
    <property type="match status" value="2"/>
</dbReference>
<dbReference type="Gene3D" id="1.10.10.10">
    <property type="entry name" value="Winged helix-like DNA-binding domain superfamily/Winged helix DNA-binding domain"/>
    <property type="match status" value="1"/>
</dbReference>
<dbReference type="AlphaFoldDB" id="A0A2K3P7N1"/>
<dbReference type="Proteomes" id="UP000236291">
    <property type="component" value="Unassembled WGS sequence"/>
</dbReference>
<dbReference type="Gene3D" id="3.40.50.10140">
    <property type="entry name" value="Toll/interleukin-1 receptor homology (TIR) domain"/>
    <property type="match status" value="2"/>
</dbReference>
<dbReference type="Pfam" id="PF23282">
    <property type="entry name" value="WHD_ROQ1"/>
    <property type="match status" value="1"/>
</dbReference>
<protein>
    <submittedName>
        <fullName evidence="6">Disease resistance-like protein</fullName>
    </submittedName>
</protein>
<dbReference type="InterPro" id="IPR036390">
    <property type="entry name" value="WH_DNA-bd_sf"/>
</dbReference>
<dbReference type="FunFam" id="3.40.50.10140:FF:000007">
    <property type="entry name" value="Disease resistance protein (TIR-NBS-LRR class)"/>
    <property type="match status" value="2"/>
</dbReference>
<dbReference type="InterPro" id="IPR058192">
    <property type="entry name" value="WHD_ROQ1-like"/>
</dbReference>
<dbReference type="PROSITE" id="PS50104">
    <property type="entry name" value="TIR"/>
    <property type="match status" value="2"/>
</dbReference>
<evidence type="ECO:0000256" key="1">
    <source>
        <dbReference type="ARBA" id="ARBA00022614"/>
    </source>
</evidence>
<dbReference type="InterPro" id="IPR027417">
    <property type="entry name" value="P-loop_NTPase"/>
</dbReference>
<dbReference type="Pfam" id="PF23286">
    <property type="entry name" value="LRR_13"/>
    <property type="match status" value="1"/>
</dbReference>
<keyword evidence="1" id="KW-0433">Leucine-rich repeat</keyword>
<organism evidence="6 7">
    <name type="scientific">Trifolium pratense</name>
    <name type="common">Red clover</name>
    <dbReference type="NCBI Taxonomy" id="57577"/>
    <lineage>
        <taxon>Eukaryota</taxon>
        <taxon>Viridiplantae</taxon>
        <taxon>Streptophyta</taxon>
        <taxon>Embryophyta</taxon>
        <taxon>Tracheophyta</taxon>
        <taxon>Spermatophyta</taxon>
        <taxon>Magnoliopsida</taxon>
        <taxon>eudicotyledons</taxon>
        <taxon>Gunneridae</taxon>
        <taxon>Pentapetalae</taxon>
        <taxon>rosids</taxon>
        <taxon>fabids</taxon>
        <taxon>Fabales</taxon>
        <taxon>Fabaceae</taxon>
        <taxon>Papilionoideae</taxon>
        <taxon>50 kb inversion clade</taxon>
        <taxon>NPAAA clade</taxon>
        <taxon>Hologalegina</taxon>
        <taxon>IRL clade</taxon>
        <taxon>Trifolieae</taxon>
        <taxon>Trifolium</taxon>
    </lineage>
</organism>
<dbReference type="InterPro" id="IPR058546">
    <property type="entry name" value="RPS4B/Roq1-like_LRR"/>
</dbReference>
<dbReference type="GO" id="GO:0007165">
    <property type="term" value="P:signal transduction"/>
    <property type="evidence" value="ECO:0007669"/>
    <property type="project" value="InterPro"/>
</dbReference>
<dbReference type="Gene3D" id="3.80.10.10">
    <property type="entry name" value="Ribonuclease Inhibitor"/>
    <property type="match status" value="1"/>
</dbReference>
<dbReference type="InterPro" id="IPR036388">
    <property type="entry name" value="WH-like_DNA-bd_sf"/>
</dbReference>
<dbReference type="SUPFAM" id="SSF46785">
    <property type="entry name" value="Winged helix' DNA-binding domain"/>
    <property type="match status" value="1"/>
</dbReference>
<keyword evidence="2" id="KW-0677">Repeat</keyword>
<keyword evidence="4" id="KW-0520">NAD</keyword>
<dbReference type="InterPro" id="IPR003593">
    <property type="entry name" value="AAA+_ATPase"/>
</dbReference>
<dbReference type="InterPro" id="IPR032675">
    <property type="entry name" value="LRR_dom_sf"/>
</dbReference>
<dbReference type="Gene3D" id="1.10.8.430">
    <property type="entry name" value="Helical domain of apoptotic protease-activating factors"/>
    <property type="match status" value="1"/>
</dbReference>
<proteinExistence type="predicted"/>
<dbReference type="InterPro" id="IPR000157">
    <property type="entry name" value="TIR_dom"/>
</dbReference>
<feature type="domain" description="TIR" evidence="5">
    <location>
        <begin position="987"/>
        <end position="1162"/>
    </location>
</feature>
<dbReference type="Pfam" id="PF00931">
    <property type="entry name" value="NB-ARC"/>
    <property type="match status" value="2"/>
</dbReference>
<dbReference type="InterPro" id="IPR002182">
    <property type="entry name" value="NB-ARC"/>
</dbReference>
<dbReference type="EMBL" id="ASHM01004441">
    <property type="protein sequence ID" value="PNY11295.1"/>
    <property type="molecule type" value="Genomic_DNA"/>
</dbReference>
<evidence type="ECO:0000256" key="4">
    <source>
        <dbReference type="ARBA" id="ARBA00023027"/>
    </source>
</evidence>
<dbReference type="SMART" id="SM00382">
    <property type="entry name" value="AAA"/>
    <property type="match status" value="1"/>
</dbReference>
<reference evidence="6 7" key="1">
    <citation type="journal article" date="2014" name="Am. J. Bot.">
        <title>Genome assembly and annotation for red clover (Trifolium pratense; Fabaceae).</title>
        <authorList>
            <person name="Istvanek J."/>
            <person name="Jaros M."/>
            <person name="Krenek A."/>
            <person name="Repkova J."/>
        </authorList>
    </citation>
    <scope>NUCLEOTIDE SEQUENCE [LARGE SCALE GENOMIC DNA]</scope>
    <source>
        <strain evidence="7">cv. Tatra</strain>
        <tissue evidence="6">Young leaves</tissue>
    </source>
</reference>
<dbReference type="InterPro" id="IPR042197">
    <property type="entry name" value="Apaf_helical"/>
</dbReference>
<dbReference type="Pfam" id="PF01582">
    <property type="entry name" value="TIR"/>
    <property type="match status" value="2"/>
</dbReference>
<dbReference type="STRING" id="57577.A0A2K3P7N1"/>
<accession>A0A2K3P7N1</accession>
<dbReference type="GO" id="GO:0006952">
    <property type="term" value="P:defense response"/>
    <property type="evidence" value="ECO:0007669"/>
    <property type="project" value="UniProtKB-KW"/>
</dbReference>
<name>A0A2K3P7N1_TRIPR</name>
<dbReference type="InterPro" id="IPR044974">
    <property type="entry name" value="Disease_R_plants"/>
</dbReference>
<sequence>MDFGSPSSFTYDVFISFRGTDTRFGFTGYLHKALSDKGIRTFIDDKNLQRGDEITPSLIKAIEESMIFIPVFSINYASSSFCLDELVHIIHCFKEKKGRKILPVFYNVDPSHVRHQNGSYGEALAKHEELIKNNKETSICYTERLKNWKMALYQTANLAGHHFSHGNGYEYEFIGKIVTEVSNRINRAPLHVADHPVGLESRVLKVKSLLDVDSSNDEVRMIGICGIGGIGKTTLARAIYNLISYQFEVSCFLHNVKEHSAKHGLEHVQEELLSKTVELNHKLGDVSEGIPIIKQMLQDKNVLLILDDVDELKQLQVLAGGLDWFGPDSKVIITTRDKQLLTSHGVEITYEVDELNVDEALELLTWKAFKNNNVDSSYKYILRRAVSYASGLPLALEVVGSNLFGMDIGEWESILDRYERIPNKEIQKILKVSFDSLEKDEQSVFLDIACCFNGYKMTEIKDILHAHYGHNIKYHIRVLVNKSLIQISWHGQSYSWTVHDLIEHMCKEIVRLESPEDPGERSRLWSEEDIVQVLEENTGTSRIEIICLDDLSLDVRDVRVAWKGDAFKKTKNLKTLIIKSGIFSKGPKHLPNSLRFLEWHRYPSQDIPSDFCPKKLSVCKLPRSLLKSFESPSSLKRFINMKELNLDYCGSLKRILDVSVAEGCCKLRSFPSMKLTSLYQLDLSSCASLKSFPEILEEMENIASLVLVGTSIEELPFSFHNLTGLHSLQIEARGILKLTNSIIMMPKLLWITIKGGLLLPNQNVKLNSMMSSNVQKLQLIECNLSEESLAMLLMWFTNVEYLNLSGSNVTILPECIKESHFLRRLYLDDCKWLREIRGVPPNLKHLSALRCKSLTSSCRSMLLNKELHEAGKTNFRMTGKESIPEWLEHRSIGQSISFWFRNKLPAVVVFFVIKSMHKKHSLNEFLSLRPNFFINGYECQCGLSQGKPTRDSHPHSYFSYSSYLHFFSILMAMLQSYSSFSSFSYGFTYDVFLSFKGTDTRYGFTGNLYNALCDRGVHTFIDNRELHGGDEITPTLVKAIEETRIFIPIFSINYASSSFCLDELVHIIHCFKAKGCLVLPVFYDMEPSHVRHQIESYGEAIAKHEHRFQNNQEKYNENMKRLNKWKIALNQAANLSGYHFNPRNGYECEFIREIVKYVSNKTNHAPLHVADYPVGLQSRVLKVNSLLEIGSNDEVKMLGIYGPGGIGKTTLAREVYNSIADQFECVCFLHNVRENSAKRGLEHLQKEFLSKTIGLDIKLGDISEGIPIIK</sequence>
<dbReference type="Gene3D" id="3.40.50.300">
    <property type="entry name" value="P-loop containing nucleotide triphosphate hydrolases"/>
    <property type="match status" value="2"/>
</dbReference>
<reference evidence="6 7" key="2">
    <citation type="journal article" date="2017" name="Front. Plant Sci.">
        <title>Gene Classification and Mining of Molecular Markers Useful in Red Clover (Trifolium pratense) Breeding.</title>
        <authorList>
            <person name="Istvanek J."/>
            <person name="Dluhosova J."/>
            <person name="Dluhos P."/>
            <person name="Patkova L."/>
            <person name="Nedelnik J."/>
            <person name="Repkova J."/>
        </authorList>
    </citation>
    <scope>NUCLEOTIDE SEQUENCE [LARGE SCALE GENOMIC DNA]</scope>
    <source>
        <strain evidence="7">cv. Tatra</strain>
        <tissue evidence="6">Young leaves</tissue>
    </source>
</reference>
<evidence type="ECO:0000259" key="5">
    <source>
        <dbReference type="PROSITE" id="PS50104"/>
    </source>
</evidence>
<dbReference type="SMART" id="SM00255">
    <property type="entry name" value="TIR"/>
    <property type="match status" value="2"/>
</dbReference>
<dbReference type="GO" id="GO:0043531">
    <property type="term" value="F:ADP binding"/>
    <property type="evidence" value="ECO:0007669"/>
    <property type="project" value="InterPro"/>
</dbReference>
<dbReference type="SUPFAM" id="SSF52058">
    <property type="entry name" value="L domain-like"/>
    <property type="match status" value="1"/>
</dbReference>
<comment type="caution">
    <text evidence="6">The sequence shown here is derived from an EMBL/GenBank/DDBJ whole genome shotgun (WGS) entry which is preliminary data.</text>
</comment>
<dbReference type="InterPro" id="IPR035897">
    <property type="entry name" value="Toll_tir_struct_dom_sf"/>
</dbReference>
<evidence type="ECO:0000256" key="3">
    <source>
        <dbReference type="ARBA" id="ARBA00022821"/>
    </source>
</evidence>
<dbReference type="PRINTS" id="PR00364">
    <property type="entry name" value="DISEASERSIST"/>
</dbReference>
<feature type="domain" description="TIR" evidence="5">
    <location>
        <begin position="9"/>
        <end position="185"/>
    </location>
</feature>